<name>A0AAD4Q5K7_9AGAM</name>
<accession>A0AAD4Q5K7</accession>
<gene>
    <name evidence="3" type="ORF">EDB92DRAFT_1880141</name>
</gene>
<organism evidence="3 4">
    <name type="scientific">Lactarius akahatsu</name>
    <dbReference type="NCBI Taxonomy" id="416441"/>
    <lineage>
        <taxon>Eukaryota</taxon>
        <taxon>Fungi</taxon>
        <taxon>Dikarya</taxon>
        <taxon>Basidiomycota</taxon>
        <taxon>Agaricomycotina</taxon>
        <taxon>Agaricomycetes</taxon>
        <taxon>Russulales</taxon>
        <taxon>Russulaceae</taxon>
        <taxon>Lactarius</taxon>
    </lineage>
</organism>
<feature type="region of interest" description="Disordered" evidence="1">
    <location>
        <begin position="1"/>
        <end position="62"/>
    </location>
</feature>
<evidence type="ECO:0000256" key="2">
    <source>
        <dbReference type="SAM" id="Phobius"/>
    </source>
</evidence>
<dbReference type="PANTHER" id="PTHR37544">
    <property type="entry name" value="SPRAY-RELATED"/>
    <property type="match status" value="1"/>
</dbReference>
<feature type="transmembrane region" description="Helical" evidence="2">
    <location>
        <begin position="198"/>
        <end position="222"/>
    </location>
</feature>
<keyword evidence="2" id="KW-0812">Transmembrane</keyword>
<keyword evidence="4" id="KW-1185">Reference proteome</keyword>
<feature type="transmembrane region" description="Helical" evidence="2">
    <location>
        <begin position="123"/>
        <end position="148"/>
    </location>
</feature>
<evidence type="ECO:0000313" key="4">
    <source>
        <dbReference type="Proteomes" id="UP001201163"/>
    </source>
</evidence>
<dbReference type="EMBL" id="JAKELL010000056">
    <property type="protein sequence ID" value="KAH8986196.1"/>
    <property type="molecule type" value="Genomic_DNA"/>
</dbReference>
<dbReference type="Proteomes" id="UP001201163">
    <property type="component" value="Unassembled WGS sequence"/>
</dbReference>
<dbReference type="Pfam" id="PF11915">
    <property type="entry name" value="DUF3433"/>
    <property type="match status" value="1"/>
</dbReference>
<dbReference type="PANTHER" id="PTHR37544:SF3">
    <property type="entry name" value="SPRAY"/>
    <property type="match status" value="1"/>
</dbReference>
<evidence type="ECO:0000313" key="3">
    <source>
        <dbReference type="EMBL" id="KAH8986196.1"/>
    </source>
</evidence>
<dbReference type="InterPro" id="IPR021840">
    <property type="entry name" value="DUF3433"/>
</dbReference>
<feature type="transmembrane region" description="Helical" evidence="2">
    <location>
        <begin position="522"/>
        <end position="544"/>
    </location>
</feature>
<feature type="compositionally biased region" description="Basic and acidic residues" evidence="1">
    <location>
        <begin position="16"/>
        <end position="37"/>
    </location>
</feature>
<sequence>MSSPYRDPFQTPHGSVGDHEPYHDDPSMKPRQLDDARPSAPNSPFMSDIGTPGPSRPSFRSSVGLIPSPGTVSKRHPTYEPVPLRFWVVVLGCALLAVFGVALEVALGISNKNDGFSVPQKNVFSFASTQFLTAFLPSLIFAPLAFMVHGFDWAIRMWNPYLMLSRGNASADETLLVDYIADSRPFITYNALRFKHQFVLVSGFTALATLLFQPLAGSIFSIRQLPNESASTAQSIRAIGLSPVINDLTAFAASAGFAEAAVFNGLGDPSFVRGGWATAEFVFPTDTYLNGSISINTTGIATDTNCKIPNQISVNSSIATNWTVSATSADGCTVNATFDPNNADQQYGVTNVPDCGANTTDPTFQPVLFWFWRQNPSGSAAVFCTPQIKLFDVTAFASLNNGSLLNVSTIDNYPAANNISGPPLSGTPYNGLIFNNSGNINIQSRANSIRSGIPNAIFRQAQQAPGGLDSVFQDPRIFVDYTTQIYTRHLSLATKSNYFLPTNKTVNAVLTQLVPRLYVEPVAAHALATICLLTAAVVFFLHFWHFRERRDIYLAHPPGSIGSAVALTSHSGFGELLMPYDNTPTFSRALAPLRFRLDRRTGAIVVDDSVIAYAGETSTQAVRDETMMTLIGKGPRHRQEDSLGGDTSRGT</sequence>
<dbReference type="AlphaFoldDB" id="A0AAD4Q5K7"/>
<feature type="region of interest" description="Disordered" evidence="1">
    <location>
        <begin position="632"/>
        <end position="651"/>
    </location>
</feature>
<protein>
    <submittedName>
        <fullName evidence="3">Uncharacterized protein</fullName>
    </submittedName>
</protein>
<evidence type="ECO:0000256" key="1">
    <source>
        <dbReference type="SAM" id="MobiDB-lite"/>
    </source>
</evidence>
<keyword evidence="2" id="KW-0472">Membrane</keyword>
<reference evidence="3" key="1">
    <citation type="submission" date="2022-01" db="EMBL/GenBank/DDBJ databases">
        <title>Comparative genomics reveals a dynamic genome evolution in the ectomycorrhizal milk-cap (Lactarius) mushrooms.</title>
        <authorList>
            <consortium name="DOE Joint Genome Institute"/>
            <person name="Lebreton A."/>
            <person name="Tang N."/>
            <person name="Kuo A."/>
            <person name="LaButti K."/>
            <person name="Drula E."/>
            <person name="Barry K."/>
            <person name="Clum A."/>
            <person name="Lipzen A."/>
            <person name="Mousain D."/>
            <person name="Ng V."/>
            <person name="Wang R."/>
            <person name="Wang X."/>
            <person name="Dai Y."/>
            <person name="Henrissat B."/>
            <person name="Grigoriev I.V."/>
            <person name="Guerin-Laguette A."/>
            <person name="Yu F."/>
            <person name="Martin F.M."/>
        </authorList>
    </citation>
    <scope>NUCLEOTIDE SEQUENCE</scope>
    <source>
        <strain evidence="3">QP</strain>
    </source>
</reference>
<comment type="caution">
    <text evidence="3">The sequence shown here is derived from an EMBL/GenBank/DDBJ whole genome shotgun (WGS) entry which is preliminary data.</text>
</comment>
<proteinExistence type="predicted"/>
<feature type="transmembrane region" description="Helical" evidence="2">
    <location>
        <begin position="84"/>
        <end position="103"/>
    </location>
</feature>
<keyword evidence="2" id="KW-1133">Transmembrane helix</keyword>